<organism evidence="9 10">
    <name type="scientific">Amygdalobacter indicium</name>
    <dbReference type="NCBI Taxonomy" id="3029272"/>
    <lineage>
        <taxon>Bacteria</taxon>
        <taxon>Bacillati</taxon>
        <taxon>Bacillota</taxon>
        <taxon>Clostridia</taxon>
        <taxon>Eubacteriales</taxon>
        <taxon>Oscillospiraceae</taxon>
        <taxon>Amygdalobacter</taxon>
    </lineage>
</organism>
<dbReference type="EMBL" id="CP118868">
    <property type="protein sequence ID" value="WEG35397.1"/>
    <property type="molecule type" value="Genomic_DNA"/>
</dbReference>
<name>A0ABY8C3Y6_9FIRM</name>
<dbReference type="PANTHER" id="PTHR11735:SF6">
    <property type="entry name" value="TRNA N6-ADENOSINE THREONYLCARBAMOYLTRANSFERASE, MITOCHONDRIAL"/>
    <property type="match status" value="1"/>
</dbReference>
<reference evidence="9 10" key="1">
    <citation type="submission" date="2023-02" db="EMBL/GenBank/DDBJ databases">
        <title>Novel Oscillospiraceae bacterial genomes.</title>
        <authorList>
            <person name="Srinivasan S."/>
            <person name="Austin M.N."/>
            <person name="Fiedler T.L."/>
            <person name="Strenk S.M."/>
            <person name="Agnew K.J."/>
            <person name="Nagana Gowda G.A."/>
            <person name="Raftery D."/>
            <person name="Beamer M.A."/>
            <person name="Achilles S.L."/>
            <person name="Wiesenfeld H.C."/>
            <person name="Fredricks D.N."/>
            <person name="Hillier S.L."/>
        </authorList>
    </citation>
    <scope>NUCLEOTIDE SEQUENCE [LARGE SCALE GENOMIC DNA]</scope>
    <source>
        <strain evidence="9 10">CHIC02 1186E3-8</strain>
    </source>
</reference>
<evidence type="ECO:0000259" key="8">
    <source>
        <dbReference type="Pfam" id="PF00814"/>
    </source>
</evidence>
<dbReference type="Pfam" id="PF00814">
    <property type="entry name" value="TsaD"/>
    <property type="match status" value="1"/>
</dbReference>
<dbReference type="GO" id="GO:0061711">
    <property type="term" value="F:tRNA N(6)-L-threonylcarbamoyladenine synthase activity"/>
    <property type="evidence" value="ECO:0007669"/>
    <property type="project" value="UniProtKB-EC"/>
</dbReference>
<dbReference type="InterPro" id="IPR022450">
    <property type="entry name" value="TsaD"/>
</dbReference>
<proteinExistence type="inferred from homology"/>
<keyword evidence="1 7" id="KW-0808">Transferase</keyword>
<evidence type="ECO:0000256" key="5">
    <source>
        <dbReference type="ARBA" id="ARBA00023315"/>
    </source>
</evidence>
<evidence type="ECO:0000256" key="3">
    <source>
        <dbReference type="ARBA" id="ARBA00022723"/>
    </source>
</evidence>
<dbReference type="InterPro" id="IPR043129">
    <property type="entry name" value="ATPase_NBD"/>
</dbReference>
<dbReference type="NCBIfam" id="TIGR03723">
    <property type="entry name" value="T6A_TsaD_YgjD"/>
    <property type="match status" value="1"/>
</dbReference>
<dbReference type="RefSeq" id="WP_315567821.1">
    <property type="nucleotide sequence ID" value="NZ_CP118866.1"/>
</dbReference>
<comment type="function">
    <text evidence="7">Required for the formation of a threonylcarbamoyl group on adenosine at position 37 (t(6)A37) in tRNAs that read codons beginning with adenine. Is involved in the transfer of the threonylcarbamoyl moiety of threonylcarbamoyl-AMP (TC-AMP) to the N6 group of A37, together with TsaE and TsaB. TsaD likely plays a direct catalytic role in this reaction.</text>
</comment>
<feature type="binding site" evidence="7">
    <location>
        <position position="184"/>
    </location>
    <ligand>
        <name>substrate</name>
    </ligand>
</feature>
<evidence type="ECO:0000313" key="9">
    <source>
        <dbReference type="EMBL" id="WEG35397.1"/>
    </source>
</evidence>
<dbReference type="HAMAP" id="MF_01445">
    <property type="entry name" value="TsaD"/>
    <property type="match status" value="1"/>
</dbReference>
<dbReference type="PANTHER" id="PTHR11735">
    <property type="entry name" value="TRNA N6-ADENOSINE THREONYLCARBAMOYLTRANSFERASE"/>
    <property type="match status" value="1"/>
</dbReference>
<dbReference type="NCBIfam" id="TIGR00329">
    <property type="entry name" value="gcp_kae1"/>
    <property type="match status" value="1"/>
</dbReference>
<dbReference type="SUPFAM" id="SSF53067">
    <property type="entry name" value="Actin-like ATPase domain"/>
    <property type="match status" value="2"/>
</dbReference>
<gene>
    <name evidence="7 9" type="primary">tsaD</name>
    <name evidence="9" type="ORF">PYS61_05565</name>
</gene>
<evidence type="ECO:0000313" key="10">
    <source>
        <dbReference type="Proteomes" id="UP001220478"/>
    </source>
</evidence>
<dbReference type="InterPro" id="IPR000905">
    <property type="entry name" value="Gcp-like_dom"/>
</dbReference>
<accession>A0ABY8C3Y6</accession>
<evidence type="ECO:0000256" key="1">
    <source>
        <dbReference type="ARBA" id="ARBA00022679"/>
    </source>
</evidence>
<feature type="binding site" evidence="7">
    <location>
        <begin position="134"/>
        <end position="138"/>
    </location>
    <ligand>
        <name>substrate</name>
    </ligand>
</feature>
<feature type="binding site" evidence="7">
    <location>
        <position position="111"/>
    </location>
    <ligand>
        <name>Fe cation</name>
        <dbReference type="ChEBI" id="CHEBI:24875"/>
    </ligand>
</feature>
<evidence type="ECO:0000256" key="4">
    <source>
        <dbReference type="ARBA" id="ARBA00023004"/>
    </source>
</evidence>
<evidence type="ECO:0000256" key="2">
    <source>
        <dbReference type="ARBA" id="ARBA00022694"/>
    </source>
</evidence>
<dbReference type="InterPro" id="IPR017861">
    <property type="entry name" value="KAE1/TsaD"/>
</dbReference>
<feature type="binding site" evidence="7">
    <location>
        <position position="167"/>
    </location>
    <ligand>
        <name>substrate</name>
    </ligand>
</feature>
<keyword evidence="10" id="KW-1185">Reference proteome</keyword>
<evidence type="ECO:0000256" key="6">
    <source>
        <dbReference type="ARBA" id="ARBA00048117"/>
    </source>
</evidence>
<feature type="binding site" evidence="7">
    <location>
        <position position="281"/>
    </location>
    <ligand>
        <name>substrate</name>
    </ligand>
</feature>
<evidence type="ECO:0000256" key="7">
    <source>
        <dbReference type="HAMAP-Rule" id="MF_01445"/>
    </source>
</evidence>
<dbReference type="InterPro" id="IPR017860">
    <property type="entry name" value="Peptidase_M22_CS"/>
</dbReference>
<keyword evidence="7" id="KW-0963">Cytoplasm</keyword>
<comment type="cofactor">
    <cofactor evidence="7">
        <name>Fe(2+)</name>
        <dbReference type="ChEBI" id="CHEBI:29033"/>
    </cofactor>
    <text evidence="7">Binds 1 Fe(2+) ion per subunit.</text>
</comment>
<sequence>MNILAFESSCDETSVAVVKDGREILANVIASSADLQSQFGGVVPEIAAREHVKVITAVIAEALAQAACTMEDIAAVAVTAGPGLAGSLLVGVSAAKALAYAYNKPLYPIHHLAGHICANFLCDPNFDVPYTGLIVSGGHSHLVTMDKEYNFQILGRTLDDACGEAFDKIARALGLPYPGGPQIDKLSFAGDSTRYEFPESHLQNALDFSFSGLKTAALTYINRAKMQAEQKGINWTDLLNINDFAASFQAAIIRTLVKHSEKALKLTQARRFALAGGVAANTHLREALAAMCRKNKVDFTCPDRILCTDNGAMIGAAAYYLILSGVKPTDSTLNAYPSWSLDQWKSLPQINVRKKI</sequence>
<keyword evidence="5 7" id="KW-0012">Acyltransferase</keyword>
<keyword evidence="2 7" id="KW-0819">tRNA processing</keyword>
<keyword evidence="4 7" id="KW-0408">Iron</keyword>
<comment type="subcellular location">
    <subcellularLocation>
        <location evidence="7">Cytoplasm</location>
    </subcellularLocation>
</comment>
<keyword evidence="3 7" id="KW-0479">Metal-binding</keyword>
<dbReference type="EC" id="2.3.1.234" evidence="7"/>
<feature type="binding site" evidence="7">
    <location>
        <position position="115"/>
    </location>
    <ligand>
        <name>Fe cation</name>
        <dbReference type="ChEBI" id="CHEBI:24875"/>
    </ligand>
</feature>
<feature type="binding site" evidence="7">
    <location>
        <position position="180"/>
    </location>
    <ligand>
        <name>substrate</name>
    </ligand>
</feature>
<protein>
    <recommendedName>
        <fullName evidence="7">tRNA N6-adenosine threonylcarbamoyltransferase</fullName>
        <ecNumber evidence="7">2.3.1.234</ecNumber>
    </recommendedName>
    <alternativeName>
        <fullName evidence="7">N6-L-threonylcarbamoyladenine synthase</fullName>
        <shortName evidence="7">t(6)A synthase</shortName>
    </alternativeName>
    <alternativeName>
        <fullName evidence="7">t(6)A37 threonylcarbamoyladenosine biosynthesis protein TsaD</fullName>
    </alternativeName>
    <alternativeName>
        <fullName evidence="7">tRNA threonylcarbamoyladenosine biosynthesis protein TsaD</fullName>
    </alternativeName>
</protein>
<dbReference type="Gene3D" id="3.30.420.40">
    <property type="match status" value="2"/>
</dbReference>
<feature type="domain" description="Gcp-like" evidence="8">
    <location>
        <begin position="23"/>
        <end position="315"/>
    </location>
</feature>
<feature type="binding site" evidence="7">
    <location>
        <position position="309"/>
    </location>
    <ligand>
        <name>Fe cation</name>
        <dbReference type="ChEBI" id="CHEBI:24875"/>
    </ligand>
</feature>
<dbReference type="Proteomes" id="UP001220478">
    <property type="component" value="Chromosome"/>
</dbReference>
<comment type="catalytic activity">
    <reaction evidence="6 7">
        <text>L-threonylcarbamoyladenylate + adenosine(37) in tRNA = N(6)-L-threonylcarbamoyladenosine(37) in tRNA + AMP + H(+)</text>
        <dbReference type="Rhea" id="RHEA:37059"/>
        <dbReference type="Rhea" id="RHEA-COMP:10162"/>
        <dbReference type="Rhea" id="RHEA-COMP:10163"/>
        <dbReference type="ChEBI" id="CHEBI:15378"/>
        <dbReference type="ChEBI" id="CHEBI:73682"/>
        <dbReference type="ChEBI" id="CHEBI:74411"/>
        <dbReference type="ChEBI" id="CHEBI:74418"/>
        <dbReference type="ChEBI" id="CHEBI:456215"/>
        <dbReference type="EC" id="2.3.1.234"/>
    </reaction>
</comment>
<dbReference type="CDD" id="cd24133">
    <property type="entry name" value="ASKHA_NBD_TsaD_bac"/>
    <property type="match status" value="1"/>
</dbReference>
<comment type="similarity">
    <text evidence="7">Belongs to the KAE1 / TsaD family.</text>
</comment>
<dbReference type="PRINTS" id="PR00789">
    <property type="entry name" value="OSIALOPTASE"/>
</dbReference>
<dbReference type="PROSITE" id="PS01016">
    <property type="entry name" value="GLYCOPROTEASE"/>
    <property type="match status" value="1"/>
</dbReference>